<dbReference type="RefSeq" id="WP_301815756.1">
    <property type="nucleotide sequence ID" value="NZ_JAUJZH010000039.1"/>
</dbReference>
<dbReference type="PANTHER" id="PTHR35563:SF2">
    <property type="entry name" value="BARREL METAL-DEPENDENT HYDROLASE, PUTATIVE (AFU_ORTHOLOGUE AFUA_1G16240)-RELATED"/>
    <property type="match status" value="1"/>
</dbReference>
<dbReference type="EMBL" id="JAUKVY010000039">
    <property type="protein sequence ID" value="MDO1537372.1"/>
    <property type="molecule type" value="Genomic_DNA"/>
</dbReference>
<reference evidence="2" key="1">
    <citation type="submission" date="2023-06" db="EMBL/GenBank/DDBJ databases">
        <authorList>
            <person name="Jiang Y."/>
            <person name="Liu Q."/>
        </authorList>
    </citation>
    <scope>NUCLEOTIDE SEQUENCE</scope>
    <source>
        <strain evidence="2">CGMCC 1.12090</strain>
    </source>
</reference>
<dbReference type="InterPro" id="IPR032466">
    <property type="entry name" value="Metal_Hydrolase"/>
</dbReference>
<dbReference type="Pfam" id="PF04909">
    <property type="entry name" value="Amidohydro_2"/>
    <property type="match status" value="1"/>
</dbReference>
<evidence type="ECO:0000313" key="3">
    <source>
        <dbReference type="Proteomes" id="UP001169027"/>
    </source>
</evidence>
<name>A0ABT8SEM3_9BURK</name>
<dbReference type="PANTHER" id="PTHR35563">
    <property type="entry name" value="BARREL METAL-DEPENDENT HYDROLASE, PUTATIVE (AFU_ORTHOLOGUE AFUA_1G16240)-RELATED"/>
    <property type="match status" value="1"/>
</dbReference>
<dbReference type="SUPFAM" id="SSF51556">
    <property type="entry name" value="Metallo-dependent hydrolases"/>
    <property type="match status" value="1"/>
</dbReference>
<keyword evidence="3" id="KW-1185">Reference proteome</keyword>
<accession>A0ABT8SEM3</accession>
<organism evidence="2 3">
    <name type="scientific">Variovorax ginsengisoli</name>
    <dbReference type="NCBI Taxonomy" id="363844"/>
    <lineage>
        <taxon>Bacteria</taxon>
        <taxon>Pseudomonadati</taxon>
        <taxon>Pseudomonadota</taxon>
        <taxon>Betaproteobacteria</taxon>
        <taxon>Burkholderiales</taxon>
        <taxon>Comamonadaceae</taxon>
        <taxon>Variovorax</taxon>
    </lineage>
</organism>
<protein>
    <submittedName>
        <fullName evidence="2">Amidohydrolase family protein</fullName>
    </submittedName>
</protein>
<dbReference type="Proteomes" id="UP001169027">
    <property type="component" value="Unassembled WGS sequence"/>
</dbReference>
<feature type="domain" description="Amidohydrolase-related" evidence="1">
    <location>
        <begin position="26"/>
        <end position="288"/>
    </location>
</feature>
<comment type="caution">
    <text evidence="2">The sequence shown here is derived from an EMBL/GenBank/DDBJ whole genome shotgun (WGS) entry which is preliminary data.</text>
</comment>
<gene>
    <name evidence="2" type="ORF">Q2T77_34490</name>
</gene>
<evidence type="ECO:0000259" key="1">
    <source>
        <dbReference type="Pfam" id="PF04909"/>
    </source>
</evidence>
<dbReference type="InterPro" id="IPR052358">
    <property type="entry name" value="Aro_Compnd_Degr_Hydrolases"/>
</dbReference>
<dbReference type="InterPro" id="IPR006680">
    <property type="entry name" value="Amidohydro-rel"/>
</dbReference>
<dbReference type="Gene3D" id="3.20.20.140">
    <property type="entry name" value="Metal-dependent hydrolases"/>
    <property type="match status" value="1"/>
</dbReference>
<sequence>MSQYLTPPPDYAPRKPRMKVPKGAWDTQIHLFGPASEYAFDPDSPYYSDEVSAESAIAMQDQLGLARSLLVSGGGYGLDYLHLEHTLARYPDRFRGVIFPSAQTDDEELARLHAMGVRGIRFVSDRRARNLPRIQPDVAARVRQFDWPVHFYPHGIDLVEYSDALMALDSDKIVIDHLASVPAAGGVDQPAVKKLLEMLDTGRVWVKLSGPMRCTDEEPPYPSVAPIASALVRHAPERMMWASDWPHVNMVGRTMPNDGDLLDLLAEWAPDEADRERILVTTPEALYGN</sequence>
<proteinExistence type="predicted"/>
<evidence type="ECO:0000313" key="2">
    <source>
        <dbReference type="EMBL" id="MDO1537372.1"/>
    </source>
</evidence>